<keyword evidence="1 2" id="KW-0575">Peroxidase</keyword>
<evidence type="ECO:0000313" key="2">
    <source>
        <dbReference type="EMBL" id="CAG6742550.1"/>
    </source>
</evidence>
<dbReference type="PROSITE" id="PS50292">
    <property type="entry name" value="PEROXIDASE_3"/>
    <property type="match status" value="1"/>
</dbReference>
<dbReference type="InterPro" id="IPR037120">
    <property type="entry name" value="Haem_peroxidase_sf_animal"/>
</dbReference>
<dbReference type="PANTHER" id="PTHR11475">
    <property type="entry name" value="OXIDASE/PEROXIDASE"/>
    <property type="match status" value="1"/>
</dbReference>
<dbReference type="GO" id="GO:0020037">
    <property type="term" value="F:heme binding"/>
    <property type="evidence" value="ECO:0007669"/>
    <property type="project" value="InterPro"/>
</dbReference>
<reference evidence="2" key="1">
    <citation type="submission" date="2021-05" db="EMBL/GenBank/DDBJ databases">
        <authorList>
            <person name="Alioto T."/>
            <person name="Alioto T."/>
            <person name="Gomez Garrido J."/>
        </authorList>
    </citation>
    <scope>NUCLEOTIDE SEQUENCE</scope>
</reference>
<dbReference type="Pfam" id="PF03098">
    <property type="entry name" value="An_peroxidase"/>
    <property type="match status" value="1"/>
</dbReference>
<dbReference type="InterPro" id="IPR010255">
    <property type="entry name" value="Haem_peroxidase_sf"/>
</dbReference>
<accession>A0A8D8Z7V7</accession>
<dbReference type="AlphaFoldDB" id="A0A8D8Z7V7"/>
<protein>
    <submittedName>
        <fullName evidence="2">Peroxidase</fullName>
    </submittedName>
</protein>
<sequence>MCGLEPMNSWNDMFTAMPNTTVHRYSSIYEHPSEIDLWSGGVSERPMAGSMLGPTFACIIAMQLSKNRRGDRFWYELPNQPSSFTPQQLAEIKKVKLSRIMCDNTDLIDSLQIYPMVLPDHIINPRVPCKAGIIPRMDLNKWTDFPLPNVESAPVVSNFADDFDVFFKRK</sequence>
<proteinExistence type="predicted"/>
<dbReference type="GO" id="GO:0006979">
    <property type="term" value="P:response to oxidative stress"/>
    <property type="evidence" value="ECO:0007669"/>
    <property type="project" value="InterPro"/>
</dbReference>
<dbReference type="GO" id="GO:0004601">
    <property type="term" value="F:peroxidase activity"/>
    <property type="evidence" value="ECO:0007669"/>
    <property type="project" value="UniProtKB-KW"/>
</dbReference>
<dbReference type="Gene3D" id="1.10.640.10">
    <property type="entry name" value="Haem peroxidase domain superfamily, animal type"/>
    <property type="match status" value="1"/>
</dbReference>
<evidence type="ECO:0000256" key="1">
    <source>
        <dbReference type="ARBA" id="ARBA00022559"/>
    </source>
</evidence>
<dbReference type="SUPFAM" id="SSF48113">
    <property type="entry name" value="Heme-dependent peroxidases"/>
    <property type="match status" value="1"/>
</dbReference>
<dbReference type="InterPro" id="IPR019791">
    <property type="entry name" value="Haem_peroxidase_animal"/>
</dbReference>
<dbReference type="EMBL" id="HBUF01436712">
    <property type="protein sequence ID" value="CAG6742550.1"/>
    <property type="molecule type" value="Transcribed_RNA"/>
</dbReference>
<name>A0A8D8Z7V7_9HEMI</name>
<organism evidence="2">
    <name type="scientific">Cacopsylla melanoneura</name>
    <dbReference type="NCBI Taxonomy" id="428564"/>
    <lineage>
        <taxon>Eukaryota</taxon>
        <taxon>Metazoa</taxon>
        <taxon>Ecdysozoa</taxon>
        <taxon>Arthropoda</taxon>
        <taxon>Hexapoda</taxon>
        <taxon>Insecta</taxon>
        <taxon>Pterygota</taxon>
        <taxon>Neoptera</taxon>
        <taxon>Paraneoptera</taxon>
        <taxon>Hemiptera</taxon>
        <taxon>Sternorrhyncha</taxon>
        <taxon>Psylloidea</taxon>
        <taxon>Psyllidae</taxon>
        <taxon>Psyllinae</taxon>
        <taxon>Cacopsylla</taxon>
    </lineage>
</organism>
<keyword evidence="1 2" id="KW-0560">Oxidoreductase</keyword>
<dbReference type="PANTHER" id="PTHR11475:SF106">
    <property type="entry name" value="CURLY SU"/>
    <property type="match status" value="1"/>
</dbReference>